<dbReference type="SUPFAM" id="SSF49503">
    <property type="entry name" value="Cupredoxins"/>
    <property type="match status" value="1"/>
</dbReference>
<dbReference type="OrthoDB" id="2331100at2759"/>
<evidence type="ECO:0000256" key="1">
    <source>
        <dbReference type="SAM" id="MobiDB-lite"/>
    </source>
</evidence>
<organism evidence="3 4">
    <name type="scientific">Sphaerobolus stellatus (strain SS14)</name>
    <dbReference type="NCBI Taxonomy" id="990650"/>
    <lineage>
        <taxon>Eukaryota</taxon>
        <taxon>Fungi</taxon>
        <taxon>Dikarya</taxon>
        <taxon>Basidiomycota</taxon>
        <taxon>Agaricomycotina</taxon>
        <taxon>Agaricomycetes</taxon>
        <taxon>Phallomycetidae</taxon>
        <taxon>Geastrales</taxon>
        <taxon>Sphaerobolaceae</taxon>
        <taxon>Sphaerobolus</taxon>
    </lineage>
</organism>
<keyword evidence="2" id="KW-0812">Transmembrane</keyword>
<evidence type="ECO:0000256" key="2">
    <source>
        <dbReference type="SAM" id="Phobius"/>
    </source>
</evidence>
<dbReference type="AlphaFoldDB" id="A0A0C9VXM1"/>
<evidence type="ECO:0000313" key="4">
    <source>
        <dbReference type="Proteomes" id="UP000054279"/>
    </source>
</evidence>
<feature type="compositionally biased region" description="Low complexity" evidence="1">
    <location>
        <begin position="148"/>
        <end position="171"/>
    </location>
</feature>
<sequence>MSVHDTNFHQNAGPHTITQFSALEVYNKSSASGAFATSGQQEAGFNYNLVINDTKPIWFYCGVKTHCEMSMFSGINISQAYPNMQSSSSTAYVPLSSVISKMTSMSSDMMAAYHYTKMQTSNNIYTNNWGIDISSAIASTPAGSDAAATGSDAATPSASSGAPAASGASTADNKKTNGVVSITFSSTALGFVVVAASSLML</sequence>
<gene>
    <name evidence="3" type="ORF">M422DRAFT_253383</name>
</gene>
<accession>A0A0C9VXM1</accession>
<feature type="transmembrane region" description="Helical" evidence="2">
    <location>
        <begin position="179"/>
        <end position="200"/>
    </location>
</feature>
<evidence type="ECO:0000313" key="3">
    <source>
        <dbReference type="EMBL" id="KIJ43186.1"/>
    </source>
</evidence>
<reference evidence="3 4" key="1">
    <citation type="submission" date="2014-06" db="EMBL/GenBank/DDBJ databases">
        <title>Evolutionary Origins and Diversification of the Mycorrhizal Mutualists.</title>
        <authorList>
            <consortium name="DOE Joint Genome Institute"/>
            <consortium name="Mycorrhizal Genomics Consortium"/>
            <person name="Kohler A."/>
            <person name="Kuo A."/>
            <person name="Nagy L.G."/>
            <person name="Floudas D."/>
            <person name="Copeland A."/>
            <person name="Barry K.W."/>
            <person name="Cichocki N."/>
            <person name="Veneault-Fourrey C."/>
            <person name="LaButti K."/>
            <person name="Lindquist E.A."/>
            <person name="Lipzen A."/>
            <person name="Lundell T."/>
            <person name="Morin E."/>
            <person name="Murat C."/>
            <person name="Riley R."/>
            <person name="Ohm R."/>
            <person name="Sun H."/>
            <person name="Tunlid A."/>
            <person name="Henrissat B."/>
            <person name="Grigoriev I.V."/>
            <person name="Hibbett D.S."/>
            <person name="Martin F."/>
        </authorList>
    </citation>
    <scope>NUCLEOTIDE SEQUENCE [LARGE SCALE GENOMIC DNA]</scope>
    <source>
        <strain evidence="3 4">SS14</strain>
    </source>
</reference>
<keyword evidence="4" id="KW-1185">Reference proteome</keyword>
<keyword evidence="2" id="KW-0472">Membrane</keyword>
<dbReference type="InterPro" id="IPR008972">
    <property type="entry name" value="Cupredoxin"/>
</dbReference>
<proteinExistence type="predicted"/>
<dbReference type="EMBL" id="KN837124">
    <property type="protein sequence ID" value="KIJ43186.1"/>
    <property type="molecule type" value="Genomic_DNA"/>
</dbReference>
<dbReference type="Gene3D" id="2.60.40.420">
    <property type="entry name" value="Cupredoxins - blue copper proteins"/>
    <property type="match status" value="1"/>
</dbReference>
<dbReference type="Proteomes" id="UP000054279">
    <property type="component" value="Unassembled WGS sequence"/>
</dbReference>
<name>A0A0C9VXM1_SPHS4</name>
<protein>
    <recommendedName>
        <fullName evidence="5">Phytocyanin domain-containing protein</fullName>
    </recommendedName>
</protein>
<evidence type="ECO:0008006" key="5">
    <source>
        <dbReference type="Google" id="ProtNLM"/>
    </source>
</evidence>
<dbReference type="HOGENOM" id="CLU_1361187_0_0_1"/>
<feature type="region of interest" description="Disordered" evidence="1">
    <location>
        <begin position="148"/>
        <end position="172"/>
    </location>
</feature>
<keyword evidence="2" id="KW-1133">Transmembrane helix</keyword>